<gene>
    <name evidence="7" type="ORF">F8A88_09465</name>
</gene>
<evidence type="ECO:0000256" key="5">
    <source>
        <dbReference type="PROSITE-ProRule" id="PRU10141"/>
    </source>
</evidence>
<dbReference type="SUPFAM" id="SSF56112">
    <property type="entry name" value="Protein kinase-like (PK-like)"/>
    <property type="match status" value="1"/>
</dbReference>
<dbReference type="EMBL" id="WAIE01000003">
    <property type="protein sequence ID" value="KAB1441805.1"/>
    <property type="molecule type" value="Genomic_DNA"/>
</dbReference>
<keyword evidence="8" id="KW-1185">Reference proteome</keyword>
<evidence type="ECO:0000259" key="6">
    <source>
        <dbReference type="PROSITE" id="PS50011"/>
    </source>
</evidence>
<dbReference type="PROSITE" id="PS50011">
    <property type="entry name" value="PROTEIN_KINASE_DOM"/>
    <property type="match status" value="1"/>
</dbReference>
<proteinExistence type="predicted"/>
<dbReference type="PANTHER" id="PTHR43289:SF6">
    <property type="entry name" value="SERINE_THREONINE-PROTEIN KINASE NEKL-3"/>
    <property type="match status" value="1"/>
</dbReference>
<name>A0A6N6N346_9BACT</name>
<dbReference type="PROSITE" id="PS00107">
    <property type="entry name" value="PROTEIN_KINASE_ATP"/>
    <property type="match status" value="1"/>
</dbReference>
<keyword evidence="2 5" id="KW-0547">Nucleotide-binding</keyword>
<accession>A0A6N6N346</accession>
<comment type="caution">
    <text evidence="7">The sequence shown here is derived from an EMBL/GenBank/DDBJ whole genome shotgun (WGS) entry which is preliminary data.</text>
</comment>
<dbReference type="InterPro" id="IPR017441">
    <property type="entry name" value="Protein_kinase_ATP_BS"/>
</dbReference>
<reference evidence="7 8" key="1">
    <citation type="journal article" date="2017" name="Int. J. Syst. Evol. Microbiol.">
        <title>Desulfovibrio senegalensis sp. nov., a mesophilic sulfate reducer isolated from marine sediment.</title>
        <authorList>
            <person name="Thioye A."/>
            <person name="Gam Z.B.A."/>
            <person name="Mbengue M."/>
            <person name="Cayol J.L."/>
            <person name="Joseph-Bartoli M."/>
            <person name="Toure-Kane C."/>
            <person name="Labat M."/>
        </authorList>
    </citation>
    <scope>NUCLEOTIDE SEQUENCE [LARGE SCALE GENOMIC DNA]</scope>
    <source>
        <strain evidence="7 8">DSM 101509</strain>
    </source>
</reference>
<dbReference type="SMART" id="SM00220">
    <property type="entry name" value="S_TKc"/>
    <property type="match status" value="1"/>
</dbReference>
<evidence type="ECO:0000256" key="1">
    <source>
        <dbReference type="ARBA" id="ARBA00022679"/>
    </source>
</evidence>
<dbReference type="GO" id="GO:0005524">
    <property type="term" value="F:ATP binding"/>
    <property type="evidence" value="ECO:0007669"/>
    <property type="project" value="UniProtKB-UniRule"/>
</dbReference>
<dbReference type="InterPro" id="IPR011460">
    <property type="entry name" value="Lcl_C"/>
</dbReference>
<dbReference type="PROSITE" id="PS00108">
    <property type="entry name" value="PROTEIN_KINASE_ST"/>
    <property type="match status" value="1"/>
</dbReference>
<dbReference type="AlphaFoldDB" id="A0A6N6N346"/>
<evidence type="ECO:0000313" key="8">
    <source>
        <dbReference type="Proteomes" id="UP000438699"/>
    </source>
</evidence>
<evidence type="ECO:0000256" key="3">
    <source>
        <dbReference type="ARBA" id="ARBA00022777"/>
    </source>
</evidence>
<sequence>MYIGRYTILGLLGRGGMGAVYKAAMPVAGRIVALKVCRPAEIMADVMGLGAVEEMFLQEAVTMAGIEHPNVASILDVDPGEPLPQGHEDMEPEELAGRTPPHFSMGYYCNNLGVLMGENYEVERPSRLLGADRSLDIAAQMLAGLDRLHYEGIVHRDVKPFNVMLADRDNGRDRVKLIDFGLSRLRGEPTKGHKSMVVGSPYYTAPEQEADPDKADARADCYSVGVTLFRMLTGRLPDQGGAGRTVSDLHPDLDQRWDAFFQTALAPDPDKRFAHARAMLDGLGDLADHWRAHRDSVCSFFDEETVPRRKQDWKPRSEPLKTGTRTAQQTFGLDELWRPKQYGCGGFEDKNNGTVLDSCTGLLWEQGGSRFALSRHKAEAHVRRLNRNRLGGRTDWRLPTVEELCTLFTGASEPGRFCIESVFDPHKARLWSADTKSYTAAWYADAELGFIWWQDTTCRFHARAVAG</sequence>
<dbReference type="Pfam" id="PF07603">
    <property type="entry name" value="Lcl_C"/>
    <property type="match status" value="1"/>
</dbReference>
<evidence type="ECO:0000256" key="4">
    <source>
        <dbReference type="ARBA" id="ARBA00022840"/>
    </source>
</evidence>
<dbReference type="GO" id="GO:0004674">
    <property type="term" value="F:protein serine/threonine kinase activity"/>
    <property type="evidence" value="ECO:0007669"/>
    <property type="project" value="TreeGrafter"/>
</dbReference>
<dbReference type="OrthoDB" id="9779541at2"/>
<feature type="binding site" evidence="5">
    <location>
        <position position="35"/>
    </location>
    <ligand>
        <name>ATP</name>
        <dbReference type="ChEBI" id="CHEBI:30616"/>
    </ligand>
</feature>
<keyword evidence="3" id="KW-0418">Kinase</keyword>
<keyword evidence="4 5" id="KW-0067">ATP-binding</keyword>
<dbReference type="Proteomes" id="UP000438699">
    <property type="component" value="Unassembled WGS sequence"/>
</dbReference>
<evidence type="ECO:0000256" key="2">
    <source>
        <dbReference type="ARBA" id="ARBA00022741"/>
    </source>
</evidence>
<dbReference type="PANTHER" id="PTHR43289">
    <property type="entry name" value="MITOGEN-ACTIVATED PROTEIN KINASE KINASE KINASE 20-RELATED"/>
    <property type="match status" value="1"/>
</dbReference>
<dbReference type="Pfam" id="PF00069">
    <property type="entry name" value="Pkinase"/>
    <property type="match status" value="1"/>
</dbReference>
<dbReference type="Gene3D" id="1.10.510.10">
    <property type="entry name" value="Transferase(Phosphotransferase) domain 1"/>
    <property type="match status" value="1"/>
</dbReference>
<evidence type="ECO:0000313" key="7">
    <source>
        <dbReference type="EMBL" id="KAB1441805.1"/>
    </source>
</evidence>
<dbReference type="CDD" id="cd14014">
    <property type="entry name" value="STKc_PknB_like"/>
    <property type="match status" value="1"/>
</dbReference>
<dbReference type="Gene3D" id="3.30.200.20">
    <property type="entry name" value="Phosphorylase Kinase, domain 1"/>
    <property type="match status" value="1"/>
</dbReference>
<feature type="domain" description="Protein kinase" evidence="6">
    <location>
        <begin position="6"/>
        <end position="291"/>
    </location>
</feature>
<dbReference type="InterPro" id="IPR008271">
    <property type="entry name" value="Ser/Thr_kinase_AS"/>
</dbReference>
<dbReference type="InterPro" id="IPR000719">
    <property type="entry name" value="Prot_kinase_dom"/>
</dbReference>
<dbReference type="InterPro" id="IPR011009">
    <property type="entry name" value="Kinase-like_dom_sf"/>
</dbReference>
<organism evidence="7 8">
    <name type="scientific">Pseudodesulfovibrio senegalensis</name>
    <dbReference type="NCBI Taxonomy" id="1721087"/>
    <lineage>
        <taxon>Bacteria</taxon>
        <taxon>Pseudomonadati</taxon>
        <taxon>Thermodesulfobacteriota</taxon>
        <taxon>Desulfovibrionia</taxon>
        <taxon>Desulfovibrionales</taxon>
        <taxon>Desulfovibrionaceae</taxon>
    </lineage>
</organism>
<protein>
    <submittedName>
        <fullName evidence="7">DUF1566 domain-containing protein</fullName>
    </submittedName>
</protein>
<keyword evidence="1" id="KW-0808">Transferase</keyword>
<dbReference type="RefSeq" id="WP_151150897.1">
    <property type="nucleotide sequence ID" value="NZ_WAIE01000003.1"/>
</dbReference>